<evidence type="ECO:0000256" key="1">
    <source>
        <dbReference type="ARBA" id="ARBA00004651"/>
    </source>
</evidence>
<comment type="similarity">
    <text evidence="7">Belongs to the major facilitator superfamily. Sugar transporter (TC 2.A.1.1) family. Trehalose transporter subfamily.</text>
</comment>
<organism evidence="11 12">
    <name type="scientific">Aromia moschata</name>
    <dbReference type="NCBI Taxonomy" id="1265417"/>
    <lineage>
        <taxon>Eukaryota</taxon>
        <taxon>Metazoa</taxon>
        <taxon>Ecdysozoa</taxon>
        <taxon>Arthropoda</taxon>
        <taxon>Hexapoda</taxon>
        <taxon>Insecta</taxon>
        <taxon>Pterygota</taxon>
        <taxon>Neoptera</taxon>
        <taxon>Endopterygota</taxon>
        <taxon>Coleoptera</taxon>
        <taxon>Polyphaga</taxon>
        <taxon>Cucujiformia</taxon>
        <taxon>Chrysomeloidea</taxon>
        <taxon>Cerambycidae</taxon>
        <taxon>Cerambycinae</taxon>
        <taxon>Callichromatini</taxon>
        <taxon>Aromia</taxon>
    </lineage>
</organism>
<gene>
    <name evidence="11" type="ORF">NQ318_002043</name>
</gene>
<feature type="transmembrane region" description="Helical" evidence="9">
    <location>
        <begin position="304"/>
        <end position="320"/>
    </location>
</feature>
<keyword evidence="3 9" id="KW-0812">Transmembrane</keyword>
<dbReference type="PROSITE" id="PS00216">
    <property type="entry name" value="SUGAR_TRANSPORT_1"/>
    <property type="match status" value="2"/>
</dbReference>
<keyword evidence="2" id="KW-1003">Cell membrane</keyword>
<feature type="domain" description="Major facilitator superfamily (MFS) profile" evidence="10">
    <location>
        <begin position="31"/>
        <end position="455"/>
    </location>
</feature>
<dbReference type="NCBIfam" id="TIGR00879">
    <property type="entry name" value="SP"/>
    <property type="match status" value="1"/>
</dbReference>
<dbReference type="GO" id="GO:0005886">
    <property type="term" value="C:plasma membrane"/>
    <property type="evidence" value="ECO:0007669"/>
    <property type="project" value="UniProtKB-SubCell"/>
</dbReference>
<proteinExistence type="inferred from homology"/>
<dbReference type="InterPro" id="IPR050549">
    <property type="entry name" value="MFS_Trehalose_Transporter"/>
</dbReference>
<feature type="transmembrane region" description="Helical" evidence="9">
    <location>
        <begin position="259"/>
        <end position="284"/>
    </location>
</feature>
<comment type="caution">
    <text evidence="11">The sequence shown here is derived from an EMBL/GenBank/DDBJ whole genome shotgun (WGS) entry which is preliminary data.</text>
</comment>
<name>A0AAV8Z1U4_9CUCU</name>
<dbReference type="Pfam" id="PF00083">
    <property type="entry name" value="Sugar_tr"/>
    <property type="match status" value="1"/>
</dbReference>
<keyword evidence="5 9" id="KW-0472">Membrane</keyword>
<dbReference type="PANTHER" id="PTHR48021:SF96">
    <property type="entry name" value="FACILITATED TREHALOSE TRANSPORTER TRET1-1-RELATED"/>
    <property type="match status" value="1"/>
</dbReference>
<dbReference type="SUPFAM" id="SSF103473">
    <property type="entry name" value="MFS general substrate transporter"/>
    <property type="match status" value="1"/>
</dbReference>
<evidence type="ECO:0000256" key="6">
    <source>
        <dbReference type="ARBA" id="ARBA00023180"/>
    </source>
</evidence>
<sequence>MKVFVRADTHVSSIVLDGEPKPKFTISQLITAVAVSFISMVIGYMAAYTSPTQNSLEKEFHVTTNQMSWISSFMPFGALFGALCGGTLIEHLGRKWSILVTNFLFLIAWTVIYCAEDYRYLYAGRIIGGVGVGIASLTLPVYLAETLHPKVRGTLGLVPSAFGNIGILSCFLSGIVYQWRTLALIGGILSTPFLLLIWWIPESPRFLMMRGKEEKSKRSLRWLRGTAFNVDKEHVELQNSLRQPYNQNERMRILFSRNILKLLFIVLGLMFFQQMTGINAVIFYTTKIFRDTGSTWDENICTTIVGLVNFMSTFIAATLIDRWGRKLLLYVSSISMVFALGILGTYFYLKDNKAAIVDLQRCGWVPLSSFILYILGFSLGFGPIPWLMMGEILPGKIRGPAASISAAFAWTCTFTVTKTFLPINEVVGTHYTLWLFAVMMLVALAFIKVFVPETMGQSLDDIERKLAGVKIKPMSSVGNLRPMPSIY</sequence>
<feature type="transmembrane region" description="Helical" evidence="9">
    <location>
        <begin position="121"/>
        <end position="143"/>
    </location>
</feature>
<evidence type="ECO:0000313" key="12">
    <source>
        <dbReference type="Proteomes" id="UP001162162"/>
    </source>
</evidence>
<evidence type="ECO:0000256" key="2">
    <source>
        <dbReference type="ARBA" id="ARBA00022475"/>
    </source>
</evidence>
<evidence type="ECO:0000256" key="3">
    <source>
        <dbReference type="ARBA" id="ARBA00022692"/>
    </source>
</evidence>
<dbReference type="CDD" id="cd17358">
    <property type="entry name" value="MFS_GLUT6_8_Class3_like"/>
    <property type="match status" value="1"/>
</dbReference>
<dbReference type="InterPro" id="IPR036259">
    <property type="entry name" value="MFS_trans_sf"/>
</dbReference>
<dbReference type="InterPro" id="IPR005828">
    <property type="entry name" value="MFS_sugar_transport-like"/>
</dbReference>
<keyword evidence="4 9" id="KW-1133">Transmembrane helix</keyword>
<dbReference type="AlphaFoldDB" id="A0AAV8Z1U4"/>
<keyword evidence="8" id="KW-0813">Transport</keyword>
<reference evidence="11" key="1">
    <citation type="journal article" date="2023" name="Insect Mol. Biol.">
        <title>Genome sequencing provides insights into the evolution of gene families encoding plant cell wall-degrading enzymes in longhorned beetles.</title>
        <authorList>
            <person name="Shin N.R."/>
            <person name="Okamura Y."/>
            <person name="Kirsch R."/>
            <person name="Pauchet Y."/>
        </authorList>
    </citation>
    <scope>NUCLEOTIDE SEQUENCE</scope>
    <source>
        <strain evidence="11">AMC_N1</strain>
    </source>
</reference>
<dbReference type="InterPro" id="IPR044775">
    <property type="entry name" value="MFS_ERD6/Tret1-like"/>
</dbReference>
<feature type="transmembrane region" description="Helical" evidence="9">
    <location>
        <begin position="96"/>
        <end position="115"/>
    </location>
</feature>
<dbReference type="PANTHER" id="PTHR48021">
    <property type="match status" value="1"/>
</dbReference>
<evidence type="ECO:0000256" key="9">
    <source>
        <dbReference type="SAM" id="Phobius"/>
    </source>
</evidence>
<dbReference type="EMBL" id="JAPWTK010000020">
    <property type="protein sequence ID" value="KAJ8958037.1"/>
    <property type="molecule type" value="Genomic_DNA"/>
</dbReference>
<evidence type="ECO:0000256" key="4">
    <source>
        <dbReference type="ARBA" id="ARBA00022989"/>
    </source>
</evidence>
<dbReference type="PROSITE" id="PS50850">
    <property type="entry name" value="MFS"/>
    <property type="match status" value="1"/>
</dbReference>
<dbReference type="Gene3D" id="1.20.1250.20">
    <property type="entry name" value="MFS general substrate transporter like domains"/>
    <property type="match status" value="1"/>
</dbReference>
<dbReference type="InterPro" id="IPR005829">
    <property type="entry name" value="Sugar_transporter_CS"/>
</dbReference>
<protein>
    <recommendedName>
        <fullName evidence="10">Major facilitator superfamily (MFS) profile domain-containing protein</fullName>
    </recommendedName>
</protein>
<feature type="transmembrane region" description="Helical" evidence="9">
    <location>
        <begin position="433"/>
        <end position="451"/>
    </location>
</feature>
<feature type="transmembrane region" description="Helical" evidence="9">
    <location>
        <begin position="29"/>
        <end position="47"/>
    </location>
</feature>
<feature type="transmembrane region" description="Helical" evidence="9">
    <location>
        <begin position="67"/>
        <end position="89"/>
    </location>
</feature>
<feature type="transmembrane region" description="Helical" evidence="9">
    <location>
        <begin position="327"/>
        <end position="349"/>
    </location>
</feature>
<dbReference type="InterPro" id="IPR020846">
    <property type="entry name" value="MFS_dom"/>
</dbReference>
<dbReference type="FunFam" id="1.20.1250.20:FF:000055">
    <property type="entry name" value="Facilitated trehalose transporter Tret1-2 homolog"/>
    <property type="match status" value="1"/>
</dbReference>
<keyword evidence="6" id="KW-0325">Glycoprotein</keyword>
<evidence type="ECO:0000256" key="8">
    <source>
        <dbReference type="RuleBase" id="RU003346"/>
    </source>
</evidence>
<feature type="transmembrane region" description="Helical" evidence="9">
    <location>
        <begin position="155"/>
        <end position="176"/>
    </location>
</feature>
<evidence type="ECO:0000256" key="5">
    <source>
        <dbReference type="ARBA" id="ARBA00023136"/>
    </source>
</evidence>
<dbReference type="PRINTS" id="PR00171">
    <property type="entry name" value="SUGRTRNSPORT"/>
</dbReference>
<accession>A0AAV8Z1U4</accession>
<feature type="transmembrane region" description="Helical" evidence="9">
    <location>
        <begin position="401"/>
        <end position="421"/>
    </location>
</feature>
<dbReference type="GO" id="GO:0051119">
    <property type="term" value="F:sugar transmembrane transporter activity"/>
    <property type="evidence" value="ECO:0007669"/>
    <property type="project" value="InterPro"/>
</dbReference>
<comment type="subcellular location">
    <subcellularLocation>
        <location evidence="1">Cell membrane</location>
        <topology evidence="1">Multi-pass membrane protein</topology>
    </subcellularLocation>
</comment>
<dbReference type="Proteomes" id="UP001162162">
    <property type="component" value="Unassembled WGS sequence"/>
</dbReference>
<evidence type="ECO:0000313" key="11">
    <source>
        <dbReference type="EMBL" id="KAJ8958037.1"/>
    </source>
</evidence>
<dbReference type="InterPro" id="IPR003663">
    <property type="entry name" value="Sugar/inositol_transpt"/>
</dbReference>
<dbReference type="PROSITE" id="PS00217">
    <property type="entry name" value="SUGAR_TRANSPORT_2"/>
    <property type="match status" value="1"/>
</dbReference>
<evidence type="ECO:0000256" key="7">
    <source>
        <dbReference type="ARBA" id="ARBA00024348"/>
    </source>
</evidence>
<keyword evidence="12" id="KW-1185">Reference proteome</keyword>
<feature type="transmembrane region" description="Helical" evidence="9">
    <location>
        <begin position="369"/>
        <end position="389"/>
    </location>
</feature>
<evidence type="ECO:0000259" key="10">
    <source>
        <dbReference type="PROSITE" id="PS50850"/>
    </source>
</evidence>
<feature type="transmembrane region" description="Helical" evidence="9">
    <location>
        <begin position="182"/>
        <end position="200"/>
    </location>
</feature>